<name>A0A0H3F8P5_RAHSY</name>
<evidence type="ECO:0000313" key="2">
    <source>
        <dbReference type="Proteomes" id="UP000007257"/>
    </source>
</evidence>
<organism evidence="1 2">
    <name type="scientific">Rahnella sp. (strain Y9602)</name>
    <dbReference type="NCBI Taxonomy" id="2703885"/>
    <lineage>
        <taxon>Bacteria</taxon>
        <taxon>Pseudomonadati</taxon>
        <taxon>Pseudomonadota</taxon>
        <taxon>Gammaproteobacteria</taxon>
        <taxon>Enterobacterales</taxon>
        <taxon>Yersiniaceae</taxon>
        <taxon>Rahnella</taxon>
    </lineage>
</organism>
<reference evidence="1 2" key="2">
    <citation type="journal article" date="2012" name="J. Bacteriol.">
        <title>Complete Genome Sequence of Rahnella sp. Strain Y9602, a Gammaproteobacterium Isolate from Metal- and Radionuclide-Contaminated Soil.</title>
        <authorList>
            <person name="Martinez R.J."/>
            <person name="Bruce D."/>
            <person name="Detter C."/>
            <person name="Goodwin L.A."/>
            <person name="Han J."/>
            <person name="Han C.S."/>
            <person name="Held B."/>
            <person name="Land M.L."/>
            <person name="Mikhailova N."/>
            <person name="Nolan M."/>
            <person name="Pennacchio L."/>
            <person name="Pitluck S."/>
            <person name="Tapia R."/>
            <person name="Woyke T."/>
            <person name="Sobecky P.A."/>
        </authorList>
    </citation>
    <scope>NUCLEOTIDE SEQUENCE [LARGE SCALE GENOMIC DNA]</scope>
    <source>
        <strain evidence="1 2">Y9602</strain>
    </source>
</reference>
<gene>
    <name evidence="1" type="ordered locus">Rahaq_0728</name>
</gene>
<dbReference type="KEGG" id="rah:Rahaq_0728"/>
<protein>
    <submittedName>
        <fullName evidence="1">GpB bacteriophage P2-like protein</fullName>
    </submittedName>
</protein>
<accession>A0A0H3F8P5</accession>
<dbReference type="Proteomes" id="UP000007257">
    <property type="component" value="Chromosome"/>
</dbReference>
<evidence type="ECO:0000313" key="1">
    <source>
        <dbReference type="EMBL" id="ADW72355.1"/>
    </source>
</evidence>
<dbReference type="OrthoDB" id="6418370at2"/>
<dbReference type="eggNOG" id="ENOG5033BBJ">
    <property type="taxonomic scope" value="Bacteria"/>
</dbReference>
<dbReference type="EMBL" id="CP002505">
    <property type="protein sequence ID" value="ADW72355.1"/>
    <property type="molecule type" value="Genomic_DNA"/>
</dbReference>
<proteinExistence type="predicted"/>
<reference evidence="2" key="1">
    <citation type="submission" date="2011-01" db="EMBL/GenBank/DDBJ databases">
        <title>Complete sequence of chromosome of Rahnella sp. Y9602.</title>
        <authorList>
            <consortium name="US DOE Joint Genome Institute"/>
            <person name="Lucas S."/>
            <person name="Copeland A."/>
            <person name="Lapidus A."/>
            <person name="Cheng J.-F."/>
            <person name="Goodwin L."/>
            <person name="Pitluck S."/>
            <person name="Lu M."/>
            <person name="Detter J.C."/>
            <person name="Han C."/>
            <person name="Tapia R."/>
            <person name="Land M."/>
            <person name="Hauser L."/>
            <person name="Kyrpides N."/>
            <person name="Ivanova N."/>
            <person name="Ovchinnikova G."/>
            <person name="Pagani I."/>
            <person name="Sobecky P.A."/>
            <person name="Martinez R.J."/>
            <person name="Woyke T."/>
        </authorList>
    </citation>
    <scope>NUCLEOTIDE SEQUENCE [LARGE SCALE GENOMIC DNA]</scope>
    <source>
        <strain evidence="2">Y9602</strain>
    </source>
</reference>
<dbReference type="HOGENOM" id="CLU_179352_0_0_6"/>
<dbReference type="RefSeq" id="WP_013574060.1">
    <property type="nucleotide sequence ID" value="NC_015061.1"/>
</dbReference>
<sequence length="91" mass="10821">MFLGTEQQRQTGLRHIAHLKETYFVQSKNQVEVIYDQAPEKWKLTLCFHAGLKRHHTLLTYSQLNDEEKMKIMQALLSLRHFTAIFKGELY</sequence>
<dbReference type="GeneID" id="95418591"/>
<dbReference type="AlphaFoldDB" id="A0A0H3F8P5"/>